<dbReference type="InterPro" id="IPR035956">
    <property type="entry name" value="RimP_N_sf"/>
</dbReference>
<dbReference type="InterPro" id="IPR003728">
    <property type="entry name" value="Ribosome_maturation_RimP"/>
</dbReference>
<comment type="function">
    <text evidence="3">Required for maturation of 30S ribosomal subunits.</text>
</comment>
<evidence type="ECO:0000259" key="5">
    <source>
        <dbReference type="Pfam" id="PF17384"/>
    </source>
</evidence>
<dbReference type="GO" id="GO:0005829">
    <property type="term" value="C:cytosol"/>
    <property type="evidence" value="ECO:0007669"/>
    <property type="project" value="TreeGrafter"/>
</dbReference>
<comment type="subcellular location">
    <subcellularLocation>
        <location evidence="3">Cytoplasm</location>
    </subcellularLocation>
</comment>
<dbReference type="NCBIfam" id="NF000929">
    <property type="entry name" value="PRK00092.2-1"/>
    <property type="match status" value="1"/>
</dbReference>
<organism evidence="7 9">
    <name type="scientific">Janthinobacterium lividum</name>
    <dbReference type="NCBI Taxonomy" id="29581"/>
    <lineage>
        <taxon>Bacteria</taxon>
        <taxon>Pseudomonadati</taxon>
        <taxon>Pseudomonadota</taxon>
        <taxon>Betaproteobacteria</taxon>
        <taxon>Burkholderiales</taxon>
        <taxon>Oxalobacteraceae</taxon>
        <taxon>Janthinobacterium</taxon>
    </lineage>
</organism>
<sequence length="162" mass="17867">MQQLGLIEKTVTGLGYELVDVERAERGLLRVFIDFSAADAAEKGPITVEDCATVSHQLSHVLTVENVPYERLEISSPGLDRPVRKLEDFVRFAGQEIIVKLTVAMPGTNNRKSFQGILQEPVGDKLSLEFEGKDGPAMLEFTLADVDKARLVPQVVFKGRKA</sequence>
<dbReference type="Pfam" id="PF02576">
    <property type="entry name" value="RimP_N"/>
    <property type="match status" value="1"/>
</dbReference>
<evidence type="ECO:0000313" key="7">
    <source>
        <dbReference type="EMBL" id="TNC77331.1"/>
    </source>
</evidence>
<reference evidence="7 9" key="2">
    <citation type="submission" date="2019-06" db="EMBL/GenBank/DDBJ databases">
        <title>Genome sequence of Janthinobacterium lividum UCD_MED1.</title>
        <authorList>
            <person name="De Leon M.E."/>
            <person name="Jospin G."/>
        </authorList>
    </citation>
    <scope>NUCLEOTIDE SEQUENCE [LARGE SCALE GENOMIC DNA]</scope>
    <source>
        <strain evidence="7 9">UCD_MED1</strain>
    </source>
</reference>
<dbReference type="AlphaFoldDB" id="A0A031GEN4"/>
<dbReference type="CDD" id="cd01734">
    <property type="entry name" value="YlxS_C"/>
    <property type="match status" value="1"/>
</dbReference>
<reference evidence="6 8" key="1">
    <citation type="submission" date="2016-11" db="EMBL/GenBank/DDBJ databases">
        <authorList>
            <person name="Varghese N."/>
            <person name="Submissions S."/>
        </authorList>
    </citation>
    <scope>NUCLEOTIDE SEQUENCE [LARGE SCALE GENOMIC DNA]</scope>
    <source>
        <strain evidence="6 8">NFR18</strain>
    </source>
</reference>
<dbReference type="Gene3D" id="3.30.300.70">
    <property type="entry name" value="RimP-like superfamily, N-terminal"/>
    <property type="match status" value="1"/>
</dbReference>
<dbReference type="GO" id="GO:0000028">
    <property type="term" value="P:ribosomal small subunit assembly"/>
    <property type="evidence" value="ECO:0007669"/>
    <property type="project" value="TreeGrafter"/>
</dbReference>
<dbReference type="Proteomes" id="UP000305681">
    <property type="component" value="Unassembled WGS sequence"/>
</dbReference>
<keyword evidence="1 3" id="KW-0963">Cytoplasm</keyword>
<comment type="similarity">
    <text evidence="3">Belongs to the RimP family.</text>
</comment>
<dbReference type="HAMAP" id="MF_01077">
    <property type="entry name" value="RimP"/>
    <property type="match status" value="1"/>
</dbReference>
<dbReference type="EMBL" id="FPKH01000002">
    <property type="protein sequence ID" value="SFX63178.1"/>
    <property type="molecule type" value="Genomic_DNA"/>
</dbReference>
<dbReference type="SUPFAM" id="SSF74942">
    <property type="entry name" value="YhbC-like, C-terminal domain"/>
    <property type="match status" value="1"/>
</dbReference>
<comment type="caution">
    <text evidence="7">The sequence shown here is derived from an EMBL/GenBank/DDBJ whole genome shotgun (WGS) entry which is preliminary data.</text>
</comment>
<gene>
    <name evidence="3 7" type="primary">rimP</name>
    <name evidence="7" type="ORF">FHI69_08235</name>
    <name evidence="6" type="ORF">SAMN03097694_2668</name>
</gene>
<dbReference type="OrthoDB" id="9805006at2"/>
<dbReference type="GO" id="GO:0006412">
    <property type="term" value="P:translation"/>
    <property type="evidence" value="ECO:0007669"/>
    <property type="project" value="TreeGrafter"/>
</dbReference>
<evidence type="ECO:0000313" key="6">
    <source>
        <dbReference type="EMBL" id="SFX63178.1"/>
    </source>
</evidence>
<dbReference type="Gene3D" id="2.30.30.180">
    <property type="entry name" value="Ribosome maturation factor RimP, C-terminal domain"/>
    <property type="match status" value="1"/>
</dbReference>
<keyword evidence="2 3" id="KW-0690">Ribosome biogenesis</keyword>
<evidence type="ECO:0000313" key="9">
    <source>
        <dbReference type="Proteomes" id="UP000305681"/>
    </source>
</evidence>
<dbReference type="Proteomes" id="UP000182489">
    <property type="component" value="Unassembled WGS sequence"/>
</dbReference>
<dbReference type="InterPro" id="IPR028998">
    <property type="entry name" value="RimP_C"/>
</dbReference>
<dbReference type="InterPro" id="IPR028989">
    <property type="entry name" value="RimP_N"/>
</dbReference>
<evidence type="ECO:0000256" key="1">
    <source>
        <dbReference type="ARBA" id="ARBA00022490"/>
    </source>
</evidence>
<dbReference type="SUPFAM" id="SSF75420">
    <property type="entry name" value="YhbC-like, N-terminal domain"/>
    <property type="match status" value="1"/>
</dbReference>
<accession>A0A031GEN4</accession>
<evidence type="ECO:0000259" key="4">
    <source>
        <dbReference type="Pfam" id="PF02576"/>
    </source>
</evidence>
<evidence type="ECO:0000256" key="2">
    <source>
        <dbReference type="ARBA" id="ARBA00022517"/>
    </source>
</evidence>
<feature type="domain" description="Ribosome maturation factor RimP C-terminal" evidence="5">
    <location>
        <begin position="84"/>
        <end position="154"/>
    </location>
</feature>
<dbReference type="PANTHER" id="PTHR33867">
    <property type="entry name" value="RIBOSOME MATURATION FACTOR RIMP"/>
    <property type="match status" value="1"/>
</dbReference>
<name>A0A031GEN4_9BURK</name>
<dbReference type="InterPro" id="IPR036847">
    <property type="entry name" value="RimP_C_sf"/>
</dbReference>
<evidence type="ECO:0000313" key="8">
    <source>
        <dbReference type="Proteomes" id="UP000182489"/>
    </source>
</evidence>
<proteinExistence type="inferred from homology"/>
<dbReference type="PANTHER" id="PTHR33867:SF1">
    <property type="entry name" value="RIBOSOME MATURATION FACTOR RIMP"/>
    <property type="match status" value="1"/>
</dbReference>
<dbReference type="eggNOG" id="COG0779">
    <property type="taxonomic scope" value="Bacteria"/>
</dbReference>
<dbReference type="RefSeq" id="WP_034760462.1">
    <property type="nucleotide sequence ID" value="NZ_FPKH01000002.1"/>
</dbReference>
<dbReference type="EMBL" id="VDGE01000002">
    <property type="protein sequence ID" value="TNC77331.1"/>
    <property type="molecule type" value="Genomic_DNA"/>
</dbReference>
<dbReference type="Pfam" id="PF17384">
    <property type="entry name" value="DUF150_C"/>
    <property type="match status" value="1"/>
</dbReference>
<feature type="domain" description="Ribosome maturation factor RimP N-terminal" evidence="4">
    <location>
        <begin position="6"/>
        <end position="80"/>
    </location>
</feature>
<protein>
    <recommendedName>
        <fullName evidence="3">Ribosome maturation factor RimP</fullName>
    </recommendedName>
</protein>
<evidence type="ECO:0000256" key="3">
    <source>
        <dbReference type="HAMAP-Rule" id="MF_01077"/>
    </source>
</evidence>